<accession>A0A432ZTL2</accession>
<dbReference type="RefSeq" id="WP_126840620.1">
    <property type="nucleotide sequence ID" value="NZ_PIQH01000001.1"/>
</dbReference>
<reference evidence="6 7" key="1">
    <citation type="journal article" date="2011" name="Front. Microbiol.">
        <title>Genomic signatures of strain selection and enhancement in Bacillus atrophaeus var. globigii, a historical biowarfare simulant.</title>
        <authorList>
            <person name="Gibbons H.S."/>
            <person name="Broomall S.M."/>
            <person name="McNew L.A."/>
            <person name="Daligault H."/>
            <person name="Chapman C."/>
            <person name="Bruce D."/>
            <person name="Karavis M."/>
            <person name="Krepps M."/>
            <person name="McGregor P.A."/>
            <person name="Hong C."/>
            <person name="Park K.H."/>
            <person name="Akmal A."/>
            <person name="Feldman A."/>
            <person name="Lin J.S."/>
            <person name="Chang W.E."/>
            <person name="Higgs B.W."/>
            <person name="Demirev P."/>
            <person name="Lindquist J."/>
            <person name="Liem A."/>
            <person name="Fochler E."/>
            <person name="Read T.D."/>
            <person name="Tapia R."/>
            <person name="Johnson S."/>
            <person name="Bishop-Lilly K.A."/>
            <person name="Detter C."/>
            <person name="Han C."/>
            <person name="Sozhamannan S."/>
            <person name="Rosenzweig C.N."/>
            <person name="Skowronski E.W."/>
        </authorList>
    </citation>
    <scope>NUCLEOTIDE SEQUENCE [LARGE SCALE GENOMIC DNA]</scope>
    <source>
        <strain evidence="6 7">CC-PW-9</strain>
    </source>
</reference>
<dbReference type="Gene3D" id="2.40.10.220">
    <property type="entry name" value="predicted glycosyltransferase like domains"/>
    <property type="match status" value="1"/>
</dbReference>
<evidence type="ECO:0000313" key="7">
    <source>
        <dbReference type="Proteomes" id="UP000287996"/>
    </source>
</evidence>
<name>A0A432ZTL2_9GAMM</name>
<keyword evidence="2" id="KW-0547">Nucleotide-binding</keyword>
<keyword evidence="6" id="KW-0966">Cell projection</keyword>
<evidence type="ECO:0000259" key="4">
    <source>
        <dbReference type="Pfam" id="PF07238"/>
    </source>
</evidence>
<dbReference type="InterPro" id="IPR009926">
    <property type="entry name" value="T3SS_YcgR_PilZN"/>
</dbReference>
<feature type="domain" description="Type III secretion system flagellar brake protein YcgR PilZN" evidence="5">
    <location>
        <begin position="10"/>
        <end position="99"/>
    </location>
</feature>
<evidence type="ECO:0000256" key="3">
    <source>
        <dbReference type="ARBA" id="ARBA00023143"/>
    </source>
</evidence>
<dbReference type="OrthoDB" id="5761885at2"/>
<sequence>MSKKIRQLPPGQRIEIQISGLNVPARFQTEFVGIVNNRWFIVMMPDSKKYGELRDGLYEGVPIVVRFVLENDNGEIVAFRTDIEYVLAHPTKMLFLDWPKSVESRVIRSGRRFDAFLPVTLDKLDETSVVGSQQGTMMDISESGCRVRFELEEEADEVAESTETKIQWAPSDKAKLQVHQKNREPVVLTAIIRQVHKKDRGLELGIQFSSQEKDRINSLFSGSLVDIDALSRSQ</sequence>
<feature type="domain" description="PilZ" evidence="4">
    <location>
        <begin position="108"/>
        <end position="215"/>
    </location>
</feature>
<dbReference type="InterPro" id="IPR012349">
    <property type="entry name" value="Split_barrel_FMN-bd"/>
</dbReference>
<dbReference type="Pfam" id="PF07238">
    <property type="entry name" value="PilZ"/>
    <property type="match status" value="1"/>
</dbReference>
<dbReference type="Gene3D" id="2.30.110.10">
    <property type="entry name" value="Electron Transport, Fmn-binding Protein, Chain A"/>
    <property type="match status" value="1"/>
</dbReference>
<gene>
    <name evidence="6" type="ORF">CWI84_00495</name>
</gene>
<evidence type="ECO:0000256" key="2">
    <source>
        <dbReference type="ARBA" id="ARBA00022741"/>
    </source>
</evidence>
<keyword evidence="1" id="KW-0973">c-di-GMP</keyword>
<protein>
    <submittedName>
        <fullName evidence="6">Flagellar brake protein</fullName>
    </submittedName>
</protein>
<dbReference type="InterPro" id="IPR009875">
    <property type="entry name" value="PilZ_domain"/>
</dbReference>
<proteinExistence type="predicted"/>
<dbReference type="Pfam" id="PF12945">
    <property type="entry name" value="PilZNR"/>
    <property type="match status" value="1"/>
</dbReference>
<organism evidence="6 7">
    <name type="scientific">Idiomarina tyrosinivorans</name>
    <dbReference type="NCBI Taxonomy" id="1445662"/>
    <lineage>
        <taxon>Bacteria</taxon>
        <taxon>Pseudomonadati</taxon>
        <taxon>Pseudomonadota</taxon>
        <taxon>Gammaproteobacteria</taxon>
        <taxon>Alteromonadales</taxon>
        <taxon>Idiomarinaceae</taxon>
        <taxon>Idiomarina</taxon>
    </lineage>
</organism>
<dbReference type="EMBL" id="PIQH01000001">
    <property type="protein sequence ID" value="RUO81275.1"/>
    <property type="molecule type" value="Genomic_DNA"/>
</dbReference>
<evidence type="ECO:0000256" key="1">
    <source>
        <dbReference type="ARBA" id="ARBA00022636"/>
    </source>
</evidence>
<keyword evidence="6" id="KW-0969">Cilium</keyword>
<keyword evidence="7" id="KW-1185">Reference proteome</keyword>
<dbReference type="GO" id="GO:0035438">
    <property type="term" value="F:cyclic-di-GMP binding"/>
    <property type="evidence" value="ECO:0007669"/>
    <property type="project" value="InterPro"/>
</dbReference>
<dbReference type="AlphaFoldDB" id="A0A432ZTL2"/>
<comment type="caution">
    <text evidence="6">The sequence shown here is derived from an EMBL/GenBank/DDBJ whole genome shotgun (WGS) entry which is preliminary data.</text>
</comment>
<evidence type="ECO:0000313" key="6">
    <source>
        <dbReference type="EMBL" id="RUO81275.1"/>
    </source>
</evidence>
<keyword evidence="3" id="KW-0975">Bacterial flagellum</keyword>
<keyword evidence="6" id="KW-0282">Flagellum</keyword>
<evidence type="ECO:0000259" key="5">
    <source>
        <dbReference type="Pfam" id="PF12945"/>
    </source>
</evidence>
<dbReference type="SUPFAM" id="SSF141371">
    <property type="entry name" value="PilZ domain-like"/>
    <property type="match status" value="2"/>
</dbReference>
<dbReference type="Proteomes" id="UP000287996">
    <property type="component" value="Unassembled WGS sequence"/>
</dbReference>